<dbReference type="SMART" id="SM00530">
    <property type="entry name" value="HTH_XRE"/>
    <property type="match status" value="1"/>
</dbReference>
<evidence type="ECO:0000313" key="3">
    <source>
        <dbReference type="Proteomes" id="UP000202039"/>
    </source>
</evidence>
<proteinExistence type="predicted"/>
<dbReference type="Gene3D" id="1.10.260.40">
    <property type="entry name" value="lambda repressor-like DNA-binding domains"/>
    <property type="match status" value="1"/>
</dbReference>
<keyword evidence="3" id="KW-1185">Reference proteome</keyword>
<name>A0A077K9X2_9CAUD</name>
<dbReference type="KEGG" id="vg:23681482"/>
<accession>A0A077K9X2</accession>
<reference evidence="2 3" key="1">
    <citation type="journal article" date="2015" name="Arch. Virol.">
        <title>Full-genome sequence of a novel myovirus, GF-2, infecting Edwardsiella tarda: comparison with other Edwardsiella myoviral genomes.</title>
        <authorList>
            <person name="Yasuike M."/>
            <person name="Nishiki I."/>
            <person name="Iwasaki Y."/>
            <person name="Nakamura Y."/>
            <person name="Fujiwara A."/>
            <person name="Sugaya E."/>
            <person name="Kawato Y."/>
            <person name="Nagai S."/>
            <person name="Kobayashi T."/>
            <person name="Ototake M."/>
            <person name="Nakai T."/>
        </authorList>
    </citation>
    <scope>NUCLEOTIDE SEQUENCE [LARGE SCALE GENOMIC DNA]</scope>
</reference>
<protein>
    <submittedName>
        <fullName evidence="2">Puative prophage anti-repressor</fullName>
    </submittedName>
</protein>
<evidence type="ECO:0000313" key="2">
    <source>
        <dbReference type="EMBL" id="BAP28931.1"/>
    </source>
</evidence>
<dbReference type="PROSITE" id="PS50943">
    <property type="entry name" value="HTH_CROC1"/>
    <property type="match status" value="1"/>
</dbReference>
<dbReference type="EMBL" id="AP014629">
    <property type="protein sequence ID" value="BAP28931.1"/>
    <property type="molecule type" value="Genomic_DNA"/>
</dbReference>
<dbReference type="Pfam" id="PF01381">
    <property type="entry name" value="HTH_3"/>
    <property type="match status" value="1"/>
</dbReference>
<dbReference type="GeneID" id="23681482"/>
<dbReference type="InterPro" id="IPR001387">
    <property type="entry name" value="Cro/C1-type_HTH"/>
</dbReference>
<dbReference type="OrthoDB" id="21162at10239"/>
<dbReference type="SUPFAM" id="SSF47413">
    <property type="entry name" value="lambda repressor-like DNA-binding domains"/>
    <property type="match status" value="1"/>
</dbReference>
<evidence type="ECO:0000259" key="1">
    <source>
        <dbReference type="PROSITE" id="PS50943"/>
    </source>
</evidence>
<sequence>MNNIARQRTSLGMSQSALAKAIGWGQSRLANYELNSRKPDLESCRKIVNKLNELGGNVTLDDVFPPK</sequence>
<dbReference type="GO" id="GO:0003677">
    <property type="term" value="F:DNA binding"/>
    <property type="evidence" value="ECO:0007669"/>
    <property type="project" value="InterPro"/>
</dbReference>
<feature type="domain" description="HTH cro/C1-type" evidence="1">
    <location>
        <begin position="4"/>
        <end position="63"/>
    </location>
</feature>
<dbReference type="Proteomes" id="UP000202039">
    <property type="component" value="Segment"/>
</dbReference>
<organism evidence="2 3">
    <name type="scientific">Edwardsiella phage GF-2</name>
    <dbReference type="NCBI Taxonomy" id="1537091"/>
    <lineage>
        <taxon>Viruses</taxon>
        <taxon>Duplodnaviria</taxon>
        <taxon>Heunggongvirae</taxon>
        <taxon>Uroviricota</taxon>
        <taxon>Caudoviricetes</taxon>
        <taxon>Gofduovirus</taxon>
        <taxon>Gofduovirus GF2</taxon>
    </lineage>
</organism>
<dbReference type="CDD" id="cd00093">
    <property type="entry name" value="HTH_XRE"/>
    <property type="match status" value="1"/>
</dbReference>
<dbReference type="InterPro" id="IPR010982">
    <property type="entry name" value="Lambda_DNA-bd_dom_sf"/>
</dbReference>
<dbReference type="RefSeq" id="YP_009126663.1">
    <property type="nucleotide sequence ID" value="NC_026611.1"/>
</dbReference>